<accession>A0AAD7C7U4</accession>
<name>A0AAD7C7U4_9AGAR</name>
<proteinExistence type="predicted"/>
<feature type="coiled-coil region" evidence="1">
    <location>
        <begin position="3"/>
        <end position="37"/>
    </location>
</feature>
<dbReference type="AlphaFoldDB" id="A0AAD7C7U4"/>
<evidence type="ECO:0000313" key="3">
    <source>
        <dbReference type="Proteomes" id="UP001221142"/>
    </source>
</evidence>
<evidence type="ECO:0000256" key="1">
    <source>
        <dbReference type="SAM" id="Coils"/>
    </source>
</evidence>
<keyword evidence="3" id="KW-1185">Reference proteome</keyword>
<organism evidence="2 3">
    <name type="scientific">Roridomyces roridus</name>
    <dbReference type="NCBI Taxonomy" id="1738132"/>
    <lineage>
        <taxon>Eukaryota</taxon>
        <taxon>Fungi</taxon>
        <taxon>Dikarya</taxon>
        <taxon>Basidiomycota</taxon>
        <taxon>Agaricomycotina</taxon>
        <taxon>Agaricomycetes</taxon>
        <taxon>Agaricomycetidae</taxon>
        <taxon>Agaricales</taxon>
        <taxon>Marasmiineae</taxon>
        <taxon>Mycenaceae</taxon>
        <taxon>Roridomyces</taxon>
    </lineage>
</organism>
<protein>
    <recommendedName>
        <fullName evidence="4">F-box domain-containing protein</fullName>
    </recommendedName>
</protein>
<evidence type="ECO:0008006" key="4">
    <source>
        <dbReference type="Google" id="ProtNLM"/>
    </source>
</evidence>
<dbReference type="EMBL" id="JARKIF010000004">
    <property type="protein sequence ID" value="KAJ7641564.1"/>
    <property type="molecule type" value="Genomic_DNA"/>
</dbReference>
<gene>
    <name evidence="2" type="ORF">FB45DRAFT_1022304</name>
</gene>
<comment type="caution">
    <text evidence="2">The sequence shown here is derived from an EMBL/GenBank/DDBJ whole genome shotgun (WGS) entry which is preliminary data.</text>
</comment>
<sequence length="534" mass="58566">MSIQELEARIEEISSEVDRQKEILGKLERDKSLLQRQLNAIRDPITRLPLEISSEIFFKCLPDRPTPDGRSIPTRLLGVCNTWTNIALSNPGLWSRIHVCFPCPAGFKEILPKCIQRAGARRLHIRMEGLPDPDVLALIWCRSDRLETLHISADVRHWRDDWDEGPRCGLHDVLAGTQPGQLPCLRTLTILADGLNLGGNGIRIGIRILLVCIAAHSHPLIVSSPFPPDLIHTVCYAAVPACPFLSLIVVAAATLRTRYNGNSGRQPRAPGCGGVVGDAERGAVAARRAWGCRSMSSVGTSSTGTSSTGTSETRCLQFAMGKITGAATLRTVLVSRRYLSSLSPGYLIRKQQRSCLSKMTIVPDHLFLALAHLFIDGLALRTAHPIAPRSLSPLPTSIPSTPLLYGPCTVAAPLHITPVPCHFPAHNRGSARPFPCQRPKLLRPWPPVCAYTRSLPAAGVYACKQGEGGSQENHADEVRLKSEVEDVHSKLRIKVTKLKARESELNLFRDENTHLRSENARLVEEKGRCACGIR</sequence>
<evidence type="ECO:0000313" key="2">
    <source>
        <dbReference type="EMBL" id="KAJ7641564.1"/>
    </source>
</evidence>
<dbReference type="Proteomes" id="UP001221142">
    <property type="component" value="Unassembled WGS sequence"/>
</dbReference>
<reference evidence="2" key="1">
    <citation type="submission" date="2023-03" db="EMBL/GenBank/DDBJ databases">
        <title>Massive genome expansion in bonnet fungi (Mycena s.s.) driven by repeated elements and novel gene families across ecological guilds.</title>
        <authorList>
            <consortium name="Lawrence Berkeley National Laboratory"/>
            <person name="Harder C.B."/>
            <person name="Miyauchi S."/>
            <person name="Viragh M."/>
            <person name="Kuo A."/>
            <person name="Thoen E."/>
            <person name="Andreopoulos B."/>
            <person name="Lu D."/>
            <person name="Skrede I."/>
            <person name="Drula E."/>
            <person name="Henrissat B."/>
            <person name="Morin E."/>
            <person name="Kohler A."/>
            <person name="Barry K."/>
            <person name="LaButti K."/>
            <person name="Morin E."/>
            <person name="Salamov A."/>
            <person name="Lipzen A."/>
            <person name="Mereny Z."/>
            <person name="Hegedus B."/>
            <person name="Baldrian P."/>
            <person name="Stursova M."/>
            <person name="Weitz H."/>
            <person name="Taylor A."/>
            <person name="Grigoriev I.V."/>
            <person name="Nagy L.G."/>
            <person name="Martin F."/>
            <person name="Kauserud H."/>
        </authorList>
    </citation>
    <scope>NUCLEOTIDE SEQUENCE</scope>
    <source>
        <strain evidence="2">9284</strain>
    </source>
</reference>
<keyword evidence="1" id="KW-0175">Coiled coil</keyword>